<accession>A0A481W6U0</accession>
<evidence type="ECO:0000313" key="1">
    <source>
        <dbReference type="EMBL" id="QBJ04470.1"/>
    </source>
</evidence>
<dbReference type="GeneID" id="55011870"/>
<organism evidence="1 2">
    <name type="scientific">Pseudomonas phage Lana</name>
    <dbReference type="NCBI Taxonomy" id="2530172"/>
    <lineage>
        <taxon>Viruses</taxon>
        <taxon>Duplodnaviria</taxon>
        <taxon>Heunggongvirae</taxon>
        <taxon>Uroviricota</taxon>
        <taxon>Caudoviricetes</taxon>
        <taxon>Lanavirus</taxon>
        <taxon>Lanavirus lana</taxon>
    </lineage>
</organism>
<protein>
    <submittedName>
        <fullName evidence="1">Uncharacterized protein</fullName>
    </submittedName>
</protein>
<reference evidence="1" key="1">
    <citation type="submission" date="2019-01" db="EMBL/GenBank/DDBJ databases">
        <authorList>
            <person name="Hylling O."/>
            <person name="Carstens A.B."/>
            <person name="Hansen L.H."/>
        </authorList>
    </citation>
    <scope>NUCLEOTIDE SEQUENCE [LARGE SCALE GENOMIC DNA]</scope>
</reference>
<dbReference type="KEGG" id="vg:55011870"/>
<proteinExistence type="predicted"/>
<sequence>MKLTAAHADTCLPSYWGGHHLPHIQVIVHRDMTLGELKTELKSELVNGPVLGADAPEEDDEVWFAAARQAVDEIVAAATPGGAMSGDPDIKLFGDLEPETEEDDGCESVYAFFVFIKEDE</sequence>
<dbReference type="Proteomes" id="UP000293575">
    <property type="component" value="Segment"/>
</dbReference>
<dbReference type="RefSeq" id="YP_009820434.1">
    <property type="nucleotide sequence ID" value="NC_048166.1"/>
</dbReference>
<dbReference type="EMBL" id="MK473373">
    <property type="protein sequence ID" value="QBJ04470.1"/>
    <property type="molecule type" value="Genomic_DNA"/>
</dbReference>
<keyword evidence="2" id="KW-1185">Reference proteome</keyword>
<evidence type="ECO:0000313" key="2">
    <source>
        <dbReference type="Proteomes" id="UP000293575"/>
    </source>
</evidence>
<name>A0A481W6U0_9CAUD</name>